<gene>
    <name evidence="3" type="ORF">CLODIP_2_CD13223</name>
</gene>
<evidence type="ECO:0000313" key="4">
    <source>
        <dbReference type="Proteomes" id="UP000494165"/>
    </source>
</evidence>
<dbReference type="EMBL" id="CADEPI010000084">
    <property type="protein sequence ID" value="CAB3373336.1"/>
    <property type="molecule type" value="Genomic_DNA"/>
</dbReference>
<protein>
    <submittedName>
        <fullName evidence="3">Uncharacterized protein</fullName>
    </submittedName>
</protein>
<sequence>MVVAEKSAANPKASNTMLWVQTSPLQVQCEVHEKGTEWYYIPRPSLSSRASSRRDSEDNSDKHSWSNTSRHSSLGYSTHPGVHGNGGASSSSTCSASSQLSGNSGHPLVNAPTWLPPHPPALIVKDEILKQDVESGGEIGTISKRCDGDSISLASSTHFTMIGGVSVKGRRRSRCCSQSHRITVLVLTMSFIFLLGITIACILMEMRVKEYNAR</sequence>
<keyword evidence="4" id="KW-1185">Reference proteome</keyword>
<feature type="compositionally biased region" description="Low complexity" evidence="1">
    <location>
        <begin position="89"/>
        <end position="101"/>
    </location>
</feature>
<keyword evidence="2" id="KW-1133">Transmembrane helix</keyword>
<feature type="transmembrane region" description="Helical" evidence="2">
    <location>
        <begin position="182"/>
        <end position="204"/>
    </location>
</feature>
<dbReference type="Proteomes" id="UP000494165">
    <property type="component" value="Unassembled WGS sequence"/>
</dbReference>
<feature type="region of interest" description="Disordered" evidence="1">
    <location>
        <begin position="47"/>
        <end position="111"/>
    </location>
</feature>
<evidence type="ECO:0000256" key="1">
    <source>
        <dbReference type="SAM" id="MobiDB-lite"/>
    </source>
</evidence>
<dbReference type="AlphaFoldDB" id="A0A8S1CS07"/>
<organism evidence="3 4">
    <name type="scientific">Cloeon dipterum</name>
    <dbReference type="NCBI Taxonomy" id="197152"/>
    <lineage>
        <taxon>Eukaryota</taxon>
        <taxon>Metazoa</taxon>
        <taxon>Ecdysozoa</taxon>
        <taxon>Arthropoda</taxon>
        <taxon>Hexapoda</taxon>
        <taxon>Insecta</taxon>
        <taxon>Pterygota</taxon>
        <taxon>Palaeoptera</taxon>
        <taxon>Ephemeroptera</taxon>
        <taxon>Pisciforma</taxon>
        <taxon>Baetidae</taxon>
        <taxon>Cloeon</taxon>
    </lineage>
</organism>
<feature type="compositionally biased region" description="Basic and acidic residues" evidence="1">
    <location>
        <begin position="52"/>
        <end position="64"/>
    </location>
</feature>
<name>A0A8S1CS07_9INSE</name>
<feature type="compositionally biased region" description="Polar residues" evidence="1">
    <location>
        <begin position="65"/>
        <end position="76"/>
    </location>
</feature>
<accession>A0A8S1CS07</accession>
<comment type="caution">
    <text evidence="3">The sequence shown here is derived from an EMBL/GenBank/DDBJ whole genome shotgun (WGS) entry which is preliminary data.</text>
</comment>
<evidence type="ECO:0000313" key="3">
    <source>
        <dbReference type="EMBL" id="CAB3373336.1"/>
    </source>
</evidence>
<evidence type="ECO:0000256" key="2">
    <source>
        <dbReference type="SAM" id="Phobius"/>
    </source>
</evidence>
<dbReference type="OrthoDB" id="8195120at2759"/>
<reference evidence="3 4" key="1">
    <citation type="submission" date="2020-04" db="EMBL/GenBank/DDBJ databases">
        <authorList>
            <person name="Alioto T."/>
            <person name="Alioto T."/>
            <person name="Gomez Garrido J."/>
        </authorList>
    </citation>
    <scope>NUCLEOTIDE SEQUENCE [LARGE SCALE GENOMIC DNA]</scope>
</reference>
<proteinExistence type="predicted"/>
<keyword evidence="2" id="KW-0472">Membrane</keyword>
<keyword evidence="2" id="KW-0812">Transmembrane</keyword>